<dbReference type="PANTHER" id="PTHR47926">
    <property type="entry name" value="PENTATRICOPEPTIDE REPEAT-CONTAINING PROTEIN"/>
    <property type="match status" value="1"/>
</dbReference>
<gene>
    <name evidence="5" type="ORF">MKW94_025049</name>
</gene>
<accession>A0AA41SLR9</accession>
<dbReference type="EMBL" id="JAJJMA010192372">
    <property type="protein sequence ID" value="MCL7038611.1"/>
    <property type="molecule type" value="Genomic_DNA"/>
</dbReference>
<dbReference type="PROSITE" id="PS51375">
    <property type="entry name" value="PPR"/>
    <property type="match status" value="5"/>
</dbReference>
<evidence type="ECO:0000256" key="1">
    <source>
        <dbReference type="ARBA" id="ARBA00022737"/>
    </source>
</evidence>
<dbReference type="InterPro" id="IPR002885">
    <property type="entry name" value="PPR_rpt"/>
</dbReference>
<feature type="compositionally biased region" description="Low complexity" evidence="3">
    <location>
        <begin position="32"/>
        <end position="43"/>
    </location>
</feature>
<dbReference type="NCBIfam" id="TIGR00756">
    <property type="entry name" value="PPR"/>
    <property type="match status" value="6"/>
</dbReference>
<evidence type="ECO:0000313" key="6">
    <source>
        <dbReference type="Proteomes" id="UP001177140"/>
    </source>
</evidence>
<dbReference type="FunFam" id="1.25.40.10:FF:000679">
    <property type="entry name" value="Pentatricopeptide repeat-containing protein At5g03800"/>
    <property type="match status" value="1"/>
</dbReference>
<feature type="repeat" description="PPR" evidence="2">
    <location>
        <begin position="489"/>
        <end position="523"/>
    </location>
</feature>
<dbReference type="Gene3D" id="1.25.40.10">
    <property type="entry name" value="Tetratricopeptide repeat domain"/>
    <property type="match status" value="5"/>
</dbReference>
<keyword evidence="1" id="KW-0677">Repeat</keyword>
<sequence>MATTTIPPSSLLLCLPNKPYRNHHSRLPPPSTTTTTVSVLSPTRPKPSNSLTYSIPLNPNLQPHIHPTYPSQTVNNLHSDTDNLDSFADDYHHLLRLAVHHHDYNLARAIHASILKLQEEIDLLNTLIVVYIKLGKIIDARNLFFSLSSPNVVSYTSLISAYANSNREKEAIRLFFAMRNSGIEPNSFSFVAILTACIRILNSKLGFQVHSLVIKMGYCSFVYVANALMSGYLKWGSVKSAIQVFDELPQRDLASWNTVIAGLVKDSQHQKAFGRFRDLQKSDRFCVDHFTISSLLTASKESYSLREGQGIHAHAIKIGFGSDVSVNNALIGFYTNCGCAKDVTSVFRNMPVRDVISWTGMVTGCMEFGLVESAMKVFNQMPTRNCISYNALLAGFCKNGEGLRALEMFRGMLENSMEVSDFTLSSIITACSVITDVKVSKQVHGFVVKCGCGSNNAWIEAALIDMCMKCGRTVDAQKLFTKWLYKQNDSMVWTSMICGYARNGQHNEAMSLFCEMQADGGVRVDEVASTAALTVCGSLGSHEMGKQIHCYALKSGFLYDLHVGNATVAMYFKCGNMEDAVKFFDLMPKHDIVSWNGLISGHVLHRNGDKALYVWSKMEEMGIKPDSLTFMLILSAFKYTNSNLLDYCRELFMSMQSLYGIEQTSEHYASMISVLGYWGCFDEAEEMINNMNIESDALVWRALLDSCRLRSNANLGRLAAKHLLAIEPKDPASYILVSNLYSASGRWHCSEKIREEMRLKGLKKNPAQSWIIHQNKMHTFFTRDRSHPSTKDIYSGLDILILESIKAGYVPDTSFVLHEVEEHQKKDFLFYHSAKLAATYGLLTTKVGKPIRVVKNIHLCGDCHTFFKYVSSITKREIYLRDVSGFHRFRNGECSCRDYW</sequence>
<proteinExistence type="predicted"/>
<evidence type="ECO:0000313" key="5">
    <source>
        <dbReference type="EMBL" id="MCL7038611.1"/>
    </source>
</evidence>
<dbReference type="InterPro" id="IPR046960">
    <property type="entry name" value="PPR_At4g14850-like_plant"/>
</dbReference>
<feature type="domain" description="DYW" evidence="4">
    <location>
        <begin position="808"/>
        <end position="900"/>
    </location>
</feature>
<dbReference type="InterPro" id="IPR032867">
    <property type="entry name" value="DYW_dom"/>
</dbReference>
<evidence type="ECO:0000259" key="4">
    <source>
        <dbReference type="Pfam" id="PF14432"/>
    </source>
</evidence>
<feature type="repeat" description="PPR" evidence="2">
    <location>
        <begin position="385"/>
        <end position="419"/>
    </location>
</feature>
<dbReference type="Pfam" id="PF13041">
    <property type="entry name" value="PPR_2"/>
    <property type="match status" value="3"/>
</dbReference>
<dbReference type="Pfam" id="PF14432">
    <property type="entry name" value="DYW_deaminase"/>
    <property type="match status" value="1"/>
</dbReference>
<evidence type="ECO:0000256" key="3">
    <source>
        <dbReference type="SAM" id="MobiDB-lite"/>
    </source>
</evidence>
<comment type="caution">
    <text evidence="5">The sequence shown here is derived from an EMBL/GenBank/DDBJ whole genome shotgun (WGS) entry which is preliminary data.</text>
</comment>
<dbReference type="GO" id="GO:0003723">
    <property type="term" value="F:RNA binding"/>
    <property type="evidence" value="ECO:0007669"/>
    <property type="project" value="InterPro"/>
</dbReference>
<dbReference type="PANTHER" id="PTHR47926:SF512">
    <property type="entry name" value="REPEAT (PPR) SUPERFAMILY PROTEIN, PUTATIVE-RELATED"/>
    <property type="match status" value="1"/>
</dbReference>
<feature type="repeat" description="PPR" evidence="2">
    <location>
        <begin position="151"/>
        <end position="185"/>
    </location>
</feature>
<dbReference type="Pfam" id="PF20431">
    <property type="entry name" value="E_motif"/>
    <property type="match status" value="1"/>
</dbReference>
<reference evidence="5" key="1">
    <citation type="submission" date="2022-03" db="EMBL/GenBank/DDBJ databases">
        <title>A functionally conserved STORR gene fusion in Papaver species that diverged 16.8 million years ago.</title>
        <authorList>
            <person name="Catania T."/>
        </authorList>
    </citation>
    <scope>NUCLEOTIDE SEQUENCE</scope>
    <source>
        <strain evidence="5">S-191538</strain>
    </source>
</reference>
<dbReference type="GO" id="GO:0008270">
    <property type="term" value="F:zinc ion binding"/>
    <property type="evidence" value="ECO:0007669"/>
    <property type="project" value="InterPro"/>
</dbReference>
<dbReference type="InterPro" id="IPR046848">
    <property type="entry name" value="E_motif"/>
</dbReference>
<protein>
    <recommendedName>
        <fullName evidence="4">DYW domain-containing protein</fullName>
    </recommendedName>
</protein>
<feature type="repeat" description="PPR" evidence="2">
    <location>
        <begin position="354"/>
        <end position="384"/>
    </location>
</feature>
<feature type="repeat" description="PPR" evidence="2">
    <location>
        <begin position="591"/>
        <end position="625"/>
    </location>
</feature>
<organism evidence="5 6">
    <name type="scientific">Papaver nudicaule</name>
    <name type="common">Iceland poppy</name>
    <dbReference type="NCBI Taxonomy" id="74823"/>
    <lineage>
        <taxon>Eukaryota</taxon>
        <taxon>Viridiplantae</taxon>
        <taxon>Streptophyta</taxon>
        <taxon>Embryophyta</taxon>
        <taxon>Tracheophyta</taxon>
        <taxon>Spermatophyta</taxon>
        <taxon>Magnoliopsida</taxon>
        <taxon>Ranunculales</taxon>
        <taxon>Papaveraceae</taxon>
        <taxon>Papaveroideae</taxon>
        <taxon>Papaver</taxon>
    </lineage>
</organism>
<evidence type="ECO:0000256" key="2">
    <source>
        <dbReference type="PROSITE-ProRule" id="PRU00708"/>
    </source>
</evidence>
<name>A0AA41SLR9_PAPNU</name>
<dbReference type="GO" id="GO:0009451">
    <property type="term" value="P:RNA modification"/>
    <property type="evidence" value="ECO:0007669"/>
    <property type="project" value="InterPro"/>
</dbReference>
<dbReference type="FunFam" id="1.25.40.10:FF:000073">
    <property type="entry name" value="Pentatricopeptide repeat-containing protein chloroplastic"/>
    <property type="match status" value="1"/>
</dbReference>
<dbReference type="InterPro" id="IPR011990">
    <property type="entry name" value="TPR-like_helical_dom_sf"/>
</dbReference>
<dbReference type="FunFam" id="1.25.40.10:FF:002102">
    <property type="entry name" value="Pentatricopeptide repeat-containing protein103"/>
    <property type="match status" value="1"/>
</dbReference>
<dbReference type="Pfam" id="PF01535">
    <property type="entry name" value="PPR"/>
    <property type="match status" value="4"/>
</dbReference>
<feature type="region of interest" description="Disordered" evidence="3">
    <location>
        <begin position="20"/>
        <end position="50"/>
    </location>
</feature>
<dbReference type="Proteomes" id="UP001177140">
    <property type="component" value="Unassembled WGS sequence"/>
</dbReference>
<dbReference type="AlphaFoldDB" id="A0AA41SLR9"/>
<keyword evidence="6" id="KW-1185">Reference proteome</keyword>